<dbReference type="AlphaFoldDB" id="A0A369K665"/>
<reference evidence="1" key="1">
    <citation type="submission" date="2018-04" db="EMBL/GenBank/DDBJ databases">
        <title>Whole genome sequencing of Hypsizygus marmoreus.</title>
        <authorList>
            <person name="Choi I.-G."/>
            <person name="Min B."/>
            <person name="Kim J.-G."/>
            <person name="Kim S."/>
            <person name="Oh Y.-L."/>
            <person name="Kong W.-S."/>
            <person name="Park H."/>
            <person name="Jeong J."/>
            <person name="Song E.-S."/>
        </authorList>
    </citation>
    <scope>NUCLEOTIDE SEQUENCE [LARGE SCALE GENOMIC DNA]</scope>
    <source>
        <strain evidence="1">51987-8</strain>
    </source>
</reference>
<dbReference type="Proteomes" id="UP000076154">
    <property type="component" value="Unassembled WGS sequence"/>
</dbReference>
<evidence type="ECO:0000313" key="2">
    <source>
        <dbReference type="Proteomes" id="UP000076154"/>
    </source>
</evidence>
<name>A0A369K665_HYPMA</name>
<organism evidence="1 2">
    <name type="scientific">Hypsizygus marmoreus</name>
    <name type="common">White beech mushroom</name>
    <name type="synonym">Agaricus marmoreus</name>
    <dbReference type="NCBI Taxonomy" id="39966"/>
    <lineage>
        <taxon>Eukaryota</taxon>
        <taxon>Fungi</taxon>
        <taxon>Dikarya</taxon>
        <taxon>Basidiomycota</taxon>
        <taxon>Agaricomycotina</taxon>
        <taxon>Agaricomycetes</taxon>
        <taxon>Agaricomycetidae</taxon>
        <taxon>Agaricales</taxon>
        <taxon>Tricholomatineae</taxon>
        <taxon>Lyophyllaceae</taxon>
        <taxon>Hypsizygus</taxon>
    </lineage>
</organism>
<protein>
    <submittedName>
        <fullName evidence="1">Uncharacterized protein</fullName>
    </submittedName>
</protein>
<comment type="caution">
    <text evidence="1">The sequence shown here is derived from an EMBL/GenBank/DDBJ whole genome shotgun (WGS) entry which is preliminary data.</text>
</comment>
<sequence>MTKSLYEHCSLDPVYVELLVQAAHQSICTDMTMIAGKIPNQALAAHRHGKDIMRRMEFTRGPVPFNIMLLPRTGPSWEGRG</sequence>
<proteinExistence type="predicted"/>
<gene>
    <name evidence="1" type="ORF">Hypma_004448</name>
</gene>
<dbReference type="EMBL" id="LUEZ02000017">
    <property type="protein sequence ID" value="RDB27343.1"/>
    <property type="molecule type" value="Genomic_DNA"/>
</dbReference>
<evidence type="ECO:0000313" key="1">
    <source>
        <dbReference type="EMBL" id="RDB27343.1"/>
    </source>
</evidence>
<keyword evidence="2" id="KW-1185">Reference proteome</keyword>
<dbReference type="InParanoid" id="A0A369K665"/>
<accession>A0A369K665</accession>